<dbReference type="Gene3D" id="2.20.28.290">
    <property type="match status" value="1"/>
</dbReference>
<keyword evidence="7 11" id="KW-0648">Protein biosynthesis</keyword>
<sequence length="1006" mass="115601">AKWSERWGKSSRLTANDIRNKHNALKNSHSLNEQNNDKHFYALSMFPYPSGNLHMGHVRVYTISDSISRYHHLTGKNVIHPMGWDAFGLPAENAAIDNNTKPSTWTHENIKTMKTQLKNIMIDIDWEKEFATCEPNFYKWTQYIFLQLYKRGLIYQKEAVVNWDPVDKTVLANEQVDKNGCSWRSGAVVEKKRLKQWFIKITAFSEELLNDLETLDKWPEHVKQMQRNWIGKSEGAEFDFYLNNPSNSENKLQKISVFTTRPDTIFGVSYIAISSEHPLVQQGSVKIPIYIADYVLADYGNGAVMGVPAHDQRDYEFAIANNIQNCEPVIEPCDDSTVAETLPFCGKGKLKNIPKNGVYAGMKSDEASKKIVEFVSSKEVGRSQTQYRLRDWLLSRQRYWGTPIPFIHCQGCGPVPVPEEDLPVVLPLNVEISSRGGNPLNRIEEWKNVKCPSCGNPAHRETDTMDTFVDSSWYFFRFLDHENEKFDEASKKIVEFVSSKEVGRSQTQYRLRDWLLSRQRYWGTPIPFIHCQGCGPVPVPEEDLPVVLPLNVEISSRGGNPLNRIEEWKNVKCPSCGNPAHRETDTMDTFVDSSWYFFRFLDHENEKLPFDPLKIQSSMPVNIYIGGVEHSILHLLYSRFITKAIQDSGRFNFIESGKNNDFKKDETKILGSDKKMFSDSFKSVKEPFKQLLTQGMVHGITYKEPSTERYLKPDEVDVSKGAMSAIIKATGEKPLISFEKMSKSKYNGVDPRPVVSHYGADVLRLYMLFKAAPQDVLEYDTSSIIGMQRWIAKLSKITELISRRFDNNYKELIIENRSEWTQTDKNTYLITQKAIKKVTEAFETNFLFNTSIAMLIELSNHIHSIEAVNNEESALHITTCYAFDTLLRMLSPFAPVTSEELFEKLYANDNSYRKTIFAYDWPKLDESGLIADMLTCVVQVNGKVRFKMDIDSEIGKDEKKLQEVLLESEHGKKWLYDNVSNEQHPILRVVVVKGGKLVNFITRNKK</sequence>
<dbReference type="PANTHER" id="PTHR43740:SF2">
    <property type="entry name" value="LEUCINE--TRNA LIGASE, MITOCHONDRIAL"/>
    <property type="match status" value="1"/>
</dbReference>
<dbReference type="InterPro" id="IPR014729">
    <property type="entry name" value="Rossmann-like_a/b/a_fold"/>
</dbReference>
<dbReference type="Gene3D" id="3.90.740.10">
    <property type="entry name" value="Valyl/Leucyl/Isoleucyl-tRNA synthetase, editing domain"/>
    <property type="match status" value="1"/>
</dbReference>
<evidence type="ECO:0000259" key="13">
    <source>
        <dbReference type="Pfam" id="PF08264"/>
    </source>
</evidence>
<evidence type="ECO:0000256" key="5">
    <source>
        <dbReference type="ARBA" id="ARBA00022741"/>
    </source>
</evidence>
<dbReference type="OrthoDB" id="15954at2759"/>
<dbReference type="FunFam" id="1.10.730.10:FF:000002">
    <property type="entry name" value="Leucine--tRNA ligase"/>
    <property type="match status" value="1"/>
</dbReference>
<dbReference type="GO" id="GO:0005524">
    <property type="term" value="F:ATP binding"/>
    <property type="evidence" value="ECO:0007669"/>
    <property type="project" value="UniProtKB-KW"/>
</dbReference>
<evidence type="ECO:0000256" key="1">
    <source>
        <dbReference type="ARBA" id="ARBA00004496"/>
    </source>
</evidence>
<reference evidence="15 16" key="1">
    <citation type="journal article" date="2018" name="MBio">
        <title>Comparative Genomics Reveals the Core Gene Toolbox for the Fungus-Insect Symbiosis.</title>
        <authorList>
            <person name="Wang Y."/>
            <person name="Stata M."/>
            <person name="Wang W."/>
            <person name="Stajich J.E."/>
            <person name="White M.M."/>
            <person name="Moncalvo J.M."/>
        </authorList>
    </citation>
    <scope>NUCLEOTIDE SEQUENCE [LARGE SCALE GENOMIC DNA]</scope>
    <source>
        <strain evidence="15 16">AUS-77-4</strain>
    </source>
</reference>
<comment type="caution">
    <text evidence="15">The sequence shown here is derived from an EMBL/GenBank/DDBJ whole genome shotgun (WGS) entry which is preliminary data.</text>
</comment>
<dbReference type="InterPro" id="IPR025709">
    <property type="entry name" value="Leu_tRNA-synth_edit"/>
</dbReference>
<comment type="catalytic activity">
    <reaction evidence="10">
        <text>tRNA(Leu) + L-leucine + ATP = L-leucyl-tRNA(Leu) + AMP + diphosphate</text>
        <dbReference type="Rhea" id="RHEA:11688"/>
        <dbReference type="Rhea" id="RHEA-COMP:9613"/>
        <dbReference type="Rhea" id="RHEA-COMP:9622"/>
        <dbReference type="ChEBI" id="CHEBI:30616"/>
        <dbReference type="ChEBI" id="CHEBI:33019"/>
        <dbReference type="ChEBI" id="CHEBI:57427"/>
        <dbReference type="ChEBI" id="CHEBI:78442"/>
        <dbReference type="ChEBI" id="CHEBI:78494"/>
        <dbReference type="ChEBI" id="CHEBI:456215"/>
        <dbReference type="EC" id="6.1.1.4"/>
    </reaction>
</comment>
<evidence type="ECO:0000256" key="7">
    <source>
        <dbReference type="ARBA" id="ARBA00022917"/>
    </source>
</evidence>
<dbReference type="GO" id="GO:0005739">
    <property type="term" value="C:mitochondrion"/>
    <property type="evidence" value="ECO:0007669"/>
    <property type="project" value="TreeGrafter"/>
</dbReference>
<dbReference type="AlphaFoldDB" id="A0A2T9YWJ3"/>
<keyword evidence="4 11" id="KW-0436">Ligase</keyword>
<keyword evidence="6 11" id="KW-0067">ATP-binding</keyword>
<dbReference type="SUPFAM" id="SSF50677">
    <property type="entry name" value="ValRS/IleRS/LeuRS editing domain"/>
    <property type="match status" value="1"/>
</dbReference>
<dbReference type="InterPro" id="IPR009008">
    <property type="entry name" value="Val/Leu/Ile-tRNA-synth_edit"/>
</dbReference>
<name>A0A2T9YWJ3_9FUNG</name>
<protein>
    <recommendedName>
        <fullName evidence="3">leucine--tRNA ligase</fullName>
        <ecNumber evidence="3">6.1.1.4</ecNumber>
    </recommendedName>
    <alternativeName>
        <fullName evidence="9">Leucyl-tRNA synthetase</fullName>
    </alternativeName>
</protein>
<evidence type="ECO:0000256" key="6">
    <source>
        <dbReference type="ARBA" id="ARBA00022840"/>
    </source>
</evidence>
<dbReference type="Pfam" id="PF00133">
    <property type="entry name" value="tRNA-synt_1"/>
    <property type="match status" value="4"/>
</dbReference>
<feature type="domain" description="Leucyl-tRNA synthetase editing" evidence="14">
    <location>
        <begin position="286"/>
        <end position="374"/>
    </location>
</feature>
<dbReference type="InterPro" id="IPR002302">
    <property type="entry name" value="Leu-tRNA-ligase"/>
</dbReference>
<evidence type="ECO:0000259" key="12">
    <source>
        <dbReference type="Pfam" id="PF00133"/>
    </source>
</evidence>
<dbReference type="GO" id="GO:0002161">
    <property type="term" value="F:aminoacyl-tRNA deacylase activity"/>
    <property type="evidence" value="ECO:0007669"/>
    <property type="project" value="InterPro"/>
</dbReference>
<dbReference type="PRINTS" id="PR00985">
    <property type="entry name" value="TRNASYNTHLEU"/>
</dbReference>
<evidence type="ECO:0000256" key="9">
    <source>
        <dbReference type="ARBA" id="ARBA00030520"/>
    </source>
</evidence>
<dbReference type="Proteomes" id="UP000245699">
    <property type="component" value="Unassembled WGS sequence"/>
</dbReference>
<feature type="domain" description="Aminoacyl-tRNA synthetase class Ia" evidence="12">
    <location>
        <begin position="511"/>
        <end position="648"/>
    </location>
</feature>
<dbReference type="InterPro" id="IPR001412">
    <property type="entry name" value="aa-tRNA-synth_I_CS"/>
</dbReference>
<dbReference type="Pfam" id="PF13603">
    <property type="entry name" value="tRNA-synt_1_2"/>
    <property type="match status" value="1"/>
</dbReference>
<proteinExistence type="inferred from homology"/>
<dbReference type="SUPFAM" id="SSF47323">
    <property type="entry name" value="Anticodon-binding domain of a subclass of class I aminoacyl-tRNA synthetases"/>
    <property type="match status" value="1"/>
</dbReference>
<dbReference type="InterPro" id="IPR002300">
    <property type="entry name" value="aa-tRNA-synth_Ia"/>
</dbReference>
<dbReference type="PANTHER" id="PTHR43740">
    <property type="entry name" value="LEUCYL-TRNA SYNTHETASE"/>
    <property type="match status" value="1"/>
</dbReference>
<feature type="domain" description="Aminoacyl-tRNA synthetase class Ia" evidence="12">
    <location>
        <begin position="389"/>
        <end position="488"/>
    </location>
</feature>
<evidence type="ECO:0000256" key="4">
    <source>
        <dbReference type="ARBA" id="ARBA00022598"/>
    </source>
</evidence>
<evidence type="ECO:0000313" key="15">
    <source>
        <dbReference type="EMBL" id="PVU96711.1"/>
    </source>
</evidence>
<keyword evidence="8 11" id="KW-0030">Aminoacyl-tRNA synthetase</keyword>
<dbReference type="Gene3D" id="3.10.20.590">
    <property type="match status" value="1"/>
</dbReference>
<dbReference type="CDD" id="cd00812">
    <property type="entry name" value="LeuRS_core"/>
    <property type="match status" value="1"/>
</dbReference>
<organism evidence="15 16">
    <name type="scientific">Furculomyces boomerangus</name>
    <dbReference type="NCBI Taxonomy" id="61424"/>
    <lineage>
        <taxon>Eukaryota</taxon>
        <taxon>Fungi</taxon>
        <taxon>Fungi incertae sedis</taxon>
        <taxon>Zoopagomycota</taxon>
        <taxon>Kickxellomycotina</taxon>
        <taxon>Harpellomycetes</taxon>
        <taxon>Harpellales</taxon>
        <taxon>Harpellaceae</taxon>
        <taxon>Furculomyces</taxon>
    </lineage>
</organism>
<evidence type="ECO:0000313" key="16">
    <source>
        <dbReference type="Proteomes" id="UP000245699"/>
    </source>
</evidence>
<keyword evidence="16" id="KW-1185">Reference proteome</keyword>
<evidence type="ECO:0000259" key="14">
    <source>
        <dbReference type="Pfam" id="PF13603"/>
    </source>
</evidence>
<dbReference type="HAMAP" id="MF_00049_B">
    <property type="entry name" value="Leu_tRNA_synth_B"/>
    <property type="match status" value="1"/>
</dbReference>
<dbReference type="EMBL" id="MBFT01000135">
    <property type="protein sequence ID" value="PVU96711.1"/>
    <property type="molecule type" value="Genomic_DNA"/>
</dbReference>
<dbReference type="GO" id="GO:0006429">
    <property type="term" value="P:leucyl-tRNA aminoacylation"/>
    <property type="evidence" value="ECO:0007669"/>
    <property type="project" value="InterPro"/>
</dbReference>
<evidence type="ECO:0000256" key="11">
    <source>
        <dbReference type="RuleBase" id="RU363035"/>
    </source>
</evidence>
<feature type="domain" description="Methionyl/Valyl/Leucyl/Isoleucyl-tRNA synthetase anticodon-binding" evidence="13">
    <location>
        <begin position="831"/>
        <end position="953"/>
    </location>
</feature>
<gene>
    <name evidence="15" type="ORF">BB559_002277</name>
</gene>
<comment type="similarity">
    <text evidence="2 11">Belongs to the class-I aminoacyl-tRNA synthetase family.</text>
</comment>
<dbReference type="SUPFAM" id="SSF52374">
    <property type="entry name" value="Nucleotidylyl transferase"/>
    <property type="match status" value="2"/>
</dbReference>
<dbReference type="PROSITE" id="PS00178">
    <property type="entry name" value="AA_TRNA_LIGASE_I"/>
    <property type="match status" value="1"/>
</dbReference>
<dbReference type="GO" id="GO:0004823">
    <property type="term" value="F:leucine-tRNA ligase activity"/>
    <property type="evidence" value="ECO:0007669"/>
    <property type="project" value="UniProtKB-EC"/>
</dbReference>
<dbReference type="Gene3D" id="3.40.50.620">
    <property type="entry name" value="HUPs"/>
    <property type="match status" value="3"/>
</dbReference>
<dbReference type="EC" id="6.1.1.4" evidence="3"/>
<feature type="non-terminal residue" evidence="15">
    <location>
        <position position="1"/>
    </location>
</feature>
<keyword evidence="5 11" id="KW-0547">Nucleotide-binding</keyword>
<dbReference type="InterPro" id="IPR013155">
    <property type="entry name" value="M/V/L/I-tRNA-synth_anticd-bd"/>
</dbReference>
<feature type="domain" description="Aminoacyl-tRNA synthetase class Ia" evidence="12">
    <location>
        <begin position="740"/>
        <end position="771"/>
    </location>
</feature>
<dbReference type="Pfam" id="PF08264">
    <property type="entry name" value="Anticodon_1"/>
    <property type="match status" value="1"/>
</dbReference>
<accession>A0A2T9YWJ3</accession>
<dbReference type="FunFam" id="3.40.50.620:FF:000003">
    <property type="entry name" value="Leucine--tRNA ligase"/>
    <property type="match status" value="1"/>
</dbReference>
<dbReference type="GO" id="GO:0032543">
    <property type="term" value="P:mitochondrial translation"/>
    <property type="evidence" value="ECO:0007669"/>
    <property type="project" value="TreeGrafter"/>
</dbReference>
<evidence type="ECO:0000256" key="2">
    <source>
        <dbReference type="ARBA" id="ARBA00005594"/>
    </source>
</evidence>
<evidence type="ECO:0000256" key="8">
    <source>
        <dbReference type="ARBA" id="ARBA00023146"/>
    </source>
</evidence>
<dbReference type="InterPro" id="IPR009080">
    <property type="entry name" value="tRNAsynth_Ia_anticodon-bd"/>
</dbReference>
<comment type="subcellular location">
    <subcellularLocation>
        <location evidence="1">Cytoplasm</location>
    </subcellularLocation>
</comment>
<dbReference type="STRING" id="61424.A0A2T9YWJ3"/>
<evidence type="ECO:0000256" key="3">
    <source>
        <dbReference type="ARBA" id="ARBA00013164"/>
    </source>
</evidence>
<dbReference type="Gene3D" id="1.10.730.10">
    <property type="entry name" value="Isoleucyl-tRNA Synthetase, Domain 1"/>
    <property type="match status" value="2"/>
</dbReference>
<evidence type="ECO:0000256" key="10">
    <source>
        <dbReference type="ARBA" id="ARBA00047469"/>
    </source>
</evidence>
<feature type="domain" description="Aminoacyl-tRNA synthetase class Ia" evidence="12">
    <location>
        <begin position="30"/>
        <end position="231"/>
    </location>
</feature>